<dbReference type="Pfam" id="PF03478">
    <property type="entry name" value="Beta-prop_KIB1-4"/>
    <property type="match status" value="1"/>
</dbReference>
<comment type="caution">
    <text evidence="2">The sequence shown here is derived from an EMBL/GenBank/DDBJ whole genome shotgun (WGS) entry which is preliminary data.</text>
</comment>
<dbReference type="Proteomes" id="UP000623129">
    <property type="component" value="Unassembled WGS sequence"/>
</dbReference>
<evidence type="ECO:0000313" key="3">
    <source>
        <dbReference type="Proteomes" id="UP000623129"/>
    </source>
</evidence>
<accession>A0A833QAX7</accession>
<evidence type="ECO:0000259" key="1">
    <source>
        <dbReference type="Pfam" id="PF03478"/>
    </source>
</evidence>
<organism evidence="2 3">
    <name type="scientific">Carex littledalei</name>
    <dbReference type="NCBI Taxonomy" id="544730"/>
    <lineage>
        <taxon>Eukaryota</taxon>
        <taxon>Viridiplantae</taxon>
        <taxon>Streptophyta</taxon>
        <taxon>Embryophyta</taxon>
        <taxon>Tracheophyta</taxon>
        <taxon>Spermatophyta</taxon>
        <taxon>Magnoliopsida</taxon>
        <taxon>Liliopsida</taxon>
        <taxon>Poales</taxon>
        <taxon>Cyperaceae</taxon>
        <taxon>Cyperoideae</taxon>
        <taxon>Cariceae</taxon>
        <taxon>Carex</taxon>
        <taxon>Carex subgen. Euthyceras</taxon>
    </lineage>
</organism>
<reference evidence="2" key="1">
    <citation type="submission" date="2020-01" db="EMBL/GenBank/DDBJ databases">
        <title>Genome sequence of Kobresia littledalei, the first chromosome-level genome in the family Cyperaceae.</title>
        <authorList>
            <person name="Qu G."/>
        </authorList>
    </citation>
    <scope>NUCLEOTIDE SEQUENCE</scope>
    <source>
        <strain evidence="2">C.B.Clarke</strain>
        <tissue evidence="2">Leaf</tissue>
    </source>
</reference>
<keyword evidence="3" id="KW-1185">Reference proteome</keyword>
<dbReference type="PANTHER" id="PTHR33127:SF5">
    <property type="entry name" value="TRANSMEMBRANE PROTEIN"/>
    <property type="match status" value="1"/>
</dbReference>
<name>A0A833QAX7_9POAL</name>
<dbReference type="InterPro" id="IPR005174">
    <property type="entry name" value="KIB1-4_b-propeller"/>
</dbReference>
<sequence>MDVDSSMAKEQHESWIRGFYTFELSSAQSADAPYPHGLTPEALIALGEEGAQVLVYSGSRRMMFHGSKAIQGNSVMPCLVHPACSESPDAPTVDESDDTDIFADVNPNYHMLIVQQEQSTMRFWRPTKNMVLIIKGVIAQCLRTNGLFAESFPSANRMRKQQLLEKEGGSCEKSDVKLSSTINNSSLIVIKKDAGNIILCPSNCCPNPTPLIKQMIKRAREKDEGCAMVVVFEEWKLSTPALSALPFVPSLHSDLPWFYMAKPLTTRGNHIFGNITARQSFLVANSGLQSSSRLVYSKDGWLFLRGREPLYSGRGSPRYPVFLLNPITGARMDLPSFHYPIGRAAFCTTTQGTPGVVIFVCFMTTGVRVYMVRPGGAYWEEHPYVFRQGEIGTIKKVLLCGGSVYCFFTLHILIFKLADLSWHLLTGGSLKHDLAHYEPLEVEGKVVVVGHPEFFTNPLLGWGSIPFFRMEISGDKFDWVEITGSDAGLDGRIWFIHHLQSFCVKTAGSGQKICWFAARGLSAPGCGTAYALHCLNLTTRAHCRLTADSVFSSQHAWVDLSCPSDPSLLDRGITGDDLLPGF</sequence>
<dbReference type="PANTHER" id="PTHR33127">
    <property type="entry name" value="TRANSMEMBRANE PROTEIN"/>
    <property type="match status" value="1"/>
</dbReference>
<evidence type="ECO:0000313" key="2">
    <source>
        <dbReference type="EMBL" id="KAF3323110.1"/>
    </source>
</evidence>
<protein>
    <recommendedName>
        <fullName evidence="1">KIB1-4 beta-propeller domain-containing protein</fullName>
    </recommendedName>
</protein>
<proteinExistence type="predicted"/>
<dbReference type="AlphaFoldDB" id="A0A833QAX7"/>
<gene>
    <name evidence="2" type="ORF">FCM35_KLT13099</name>
</gene>
<dbReference type="EMBL" id="SWLB01000024">
    <property type="protein sequence ID" value="KAF3323110.1"/>
    <property type="molecule type" value="Genomic_DNA"/>
</dbReference>
<dbReference type="OrthoDB" id="1863935at2759"/>
<feature type="domain" description="KIB1-4 beta-propeller" evidence="1">
    <location>
        <begin position="290"/>
        <end position="506"/>
    </location>
</feature>